<dbReference type="Pfam" id="PF02558">
    <property type="entry name" value="ApbA"/>
    <property type="match status" value="1"/>
</dbReference>
<comment type="catalytic activity">
    <reaction evidence="4">
        <text>(R)-pantoate + NADP(+) = 2-dehydropantoate + NADPH + H(+)</text>
        <dbReference type="Rhea" id="RHEA:16233"/>
        <dbReference type="ChEBI" id="CHEBI:11561"/>
        <dbReference type="ChEBI" id="CHEBI:15378"/>
        <dbReference type="ChEBI" id="CHEBI:15980"/>
        <dbReference type="ChEBI" id="CHEBI:57783"/>
        <dbReference type="ChEBI" id="CHEBI:58349"/>
        <dbReference type="EC" id="1.1.1.169"/>
    </reaction>
</comment>
<comment type="similarity">
    <text evidence="1 4">Belongs to the ketopantoate reductase family.</text>
</comment>
<comment type="pathway">
    <text evidence="4">Cofactor biosynthesis; (R)-pantothenate biosynthesis; (R)-pantoate from 3-methyl-2-oxobutanoate: step 2/2.</text>
</comment>
<evidence type="ECO:0000256" key="3">
    <source>
        <dbReference type="ARBA" id="ARBA00023002"/>
    </source>
</evidence>
<dbReference type="GO" id="GO:0015940">
    <property type="term" value="P:pantothenate biosynthetic process"/>
    <property type="evidence" value="ECO:0007669"/>
    <property type="project" value="UniProtKB-UniPathway"/>
</dbReference>
<dbReference type="InterPro" id="IPR013752">
    <property type="entry name" value="KPA_reductase"/>
</dbReference>
<dbReference type="GO" id="GO:0008677">
    <property type="term" value="F:2-dehydropantoate 2-reductase activity"/>
    <property type="evidence" value="ECO:0007669"/>
    <property type="project" value="UniProtKB-EC"/>
</dbReference>
<dbReference type="EMBL" id="QETB01000003">
    <property type="protein sequence ID" value="PWF26353.1"/>
    <property type="molecule type" value="Genomic_DNA"/>
</dbReference>
<dbReference type="InterPro" id="IPR051402">
    <property type="entry name" value="KPR-Related"/>
</dbReference>
<gene>
    <name evidence="7" type="ORF">DD236_05685</name>
</gene>
<feature type="domain" description="Ketopantoate reductase C-terminal" evidence="6">
    <location>
        <begin position="173"/>
        <end position="288"/>
    </location>
</feature>
<dbReference type="UniPathway" id="UPA00028">
    <property type="reaction ID" value="UER00004"/>
</dbReference>
<dbReference type="InterPro" id="IPR013332">
    <property type="entry name" value="KPR_N"/>
</dbReference>
<dbReference type="PANTHER" id="PTHR21708:SF26">
    <property type="entry name" value="2-DEHYDROPANTOATE 2-REDUCTASE"/>
    <property type="match status" value="1"/>
</dbReference>
<dbReference type="EC" id="1.1.1.169" evidence="4"/>
<evidence type="ECO:0000256" key="4">
    <source>
        <dbReference type="RuleBase" id="RU362068"/>
    </source>
</evidence>
<keyword evidence="3 4" id="KW-0560">Oxidoreductase</keyword>
<sequence length="300" mass="31354">MRILIVGAGGVGGAYGTLLHEAGHDVTFLVRPHRAEKIRQNGLTFVSPEGRRTNEVSCLCAGEEGGPFDIVILATKAYGLDGALQDIRPFVTEQTRIIPILNGMAHIDRVNEMYPGQALGGIVKIVATLDGDTVVQMTPLITMTIGALDENAVPPEIVNALTAPGFTLTVSNDIRAALWEKWAFIASAGIVTCLFRGPVGAIIEVGGLGAIYSAIAEGEAVAAAAGYPVSQAGHQGSLNLLTEEGSAFTSSLYRDVAAGHAHEGEHILGELAEQARNIGVSTPLLDLTLIQIRTGDSPIS</sequence>
<dbReference type="GO" id="GO:0005737">
    <property type="term" value="C:cytoplasm"/>
    <property type="evidence" value="ECO:0007669"/>
    <property type="project" value="TreeGrafter"/>
</dbReference>
<dbReference type="Proteomes" id="UP000245283">
    <property type="component" value="Unassembled WGS sequence"/>
</dbReference>
<dbReference type="RefSeq" id="WP_109093425.1">
    <property type="nucleotide sequence ID" value="NZ_QETB01000003.1"/>
</dbReference>
<dbReference type="InterPro" id="IPR003710">
    <property type="entry name" value="ApbA"/>
</dbReference>
<evidence type="ECO:0000313" key="7">
    <source>
        <dbReference type="EMBL" id="PWF26353.1"/>
    </source>
</evidence>
<dbReference type="PANTHER" id="PTHR21708">
    <property type="entry name" value="PROBABLE 2-DEHYDROPANTOATE 2-REDUCTASE"/>
    <property type="match status" value="1"/>
</dbReference>
<dbReference type="Gene3D" id="1.10.1040.10">
    <property type="entry name" value="N-(1-d-carboxylethyl)-l-norvaline Dehydrogenase, domain 2"/>
    <property type="match status" value="1"/>
</dbReference>
<keyword evidence="2 4" id="KW-0521">NADP</keyword>
<comment type="caution">
    <text evidence="7">The sequence shown here is derived from an EMBL/GenBank/DDBJ whole genome shotgun (WGS) entry which is preliminary data.</text>
</comment>
<dbReference type="SUPFAM" id="SSF51735">
    <property type="entry name" value="NAD(P)-binding Rossmann-fold domains"/>
    <property type="match status" value="1"/>
</dbReference>
<keyword evidence="8" id="KW-1185">Reference proteome</keyword>
<keyword evidence="4" id="KW-0566">Pantothenate biosynthesis</keyword>
<evidence type="ECO:0000259" key="6">
    <source>
        <dbReference type="Pfam" id="PF08546"/>
    </source>
</evidence>
<reference evidence="8" key="1">
    <citation type="submission" date="2018-05" db="EMBL/GenBank/DDBJ databases">
        <authorList>
            <person name="Li Y."/>
        </authorList>
    </citation>
    <scope>NUCLEOTIDE SEQUENCE [LARGE SCALE GENOMIC DNA]</scope>
    <source>
        <strain evidence="8">sk1b4</strain>
    </source>
</reference>
<accession>A0A2V1KA52</accession>
<name>A0A2V1KA52_9ACTO</name>
<organism evidence="7 8">
    <name type="scientific">Ancrocorticia populi</name>
    <dbReference type="NCBI Taxonomy" id="2175228"/>
    <lineage>
        <taxon>Bacteria</taxon>
        <taxon>Bacillati</taxon>
        <taxon>Actinomycetota</taxon>
        <taxon>Actinomycetes</taxon>
        <taxon>Actinomycetales</taxon>
        <taxon>Actinomycetaceae</taxon>
        <taxon>Ancrocorticia</taxon>
    </lineage>
</organism>
<dbReference type="Pfam" id="PF08546">
    <property type="entry name" value="ApbA_C"/>
    <property type="match status" value="1"/>
</dbReference>
<dbReference type="AlphaFoldDB" id="A0A2V1KA52"/>
<dbReference type="InterPro" id="IPR036291">
    <property type="entry name" value="NAD(P)-bd_dom_sf"/>
</dbReference>
<feature type="domain" description="Ketopantoate reductase N-terminal" evidence="5">
    <location>
        <begin position="3"/>
        <end position="149"/>
    </location>
</feature>
<dbReference type="SUPFAM" id="SSF48179">
    <property type="entry name" value="6-phosphogluconate dehydrogenase C-terminal domain-like"/>
    <property type="match status" value="1"/>
</dbReference>
<evidence type="ECO:0000259" key="5">
    <source>
        <dbReference type="Pfam" id="PF02558"/>
    </source>
</evidence>
<proteinExistence type="inferred from homology"/>
<dbReference type="InterPro" id="IPR013328">
    <property type="entry name" value="6PGD_dom2"/>
</dbReference>
<dbReference type="InterPro" id="IPR008927">
    <property type="entry name" value="6-PGluconate_DH-like_C_sf"/>
</dbReference>
<evidence type="ECO:0000256" key="1">
    <source>
        <dbReference type="ARBA" id="ARBA00007870"/>
    </source>
</evidence>
<evidence type="ECO:0000256" key="2">
    <source>
        <dbReference type="ARBA" id="ARBA00022857"/>
    </source>
</evidence>
<dbReference type="Gene3D" id="3.40.50.720">
    <property type="entry name" value="NAD(P)-binding Rossmann-like Domain"/>
    <property type="match status" value="1"/>
</dbReference>
<protein>
    <recommendedName>
        <fullName evidence="4">2-dehydropantoate 2-reductase</fullName>
        <ecNumber evidence="4">1.1.1.169</ecNumber>
    </recommendedName>
    <alternativeName>
        <fullName evidence="4">Ketopantoate reductase</fullName>
    </alternativeName>
</protein>
<dbReference type="NCBIfam" id="TIGR00745">
    <property type="entry name" value="apbA_panE"/>
    <property type="match status" value="1"/>
</dbReference>
<evidence type="ECO:0000313" key="8">
    <source>
        <dbReference type="Proteomes" id="UP000245283"/>
    </source>
</evidence>
<comment type="function">
    <text evidence="4">Catalyzes the NADPH-dependent reduction of ketopantoate into pantoic acid.</text>
</comment>
<dbReference type="OrthoDB" id="9796561at2"/>